<dbReference type="Pfam" id="PF00891">
    <property type="entry name" value="Methyltransf_2"/>
    <property type="match status" value="1"/>
</dbReference>
<dbReference type="Gene3D" id="1.10.10.10">
    <property type="entry name" value="Winged helix-like DNA-binding domain superfamily/Winged helix DNA-binding domain"/>
    <property type="match status" value="1"/>
</dbReference>
<dbReference type="InterPro" id="IPR029063">
    <property type="entry name" value="SAM-dependent_MTases_sf"/>
</dbReference>
<dbReference type="EMBL" id="KK198753">
    <property type="protein sequence ID" value="KCW89580.1"/>
    <property type="molecule type" value="Genomic_DNA"/>
</dbReference>
<dbReference type="GO" id="GO:0009717">
    <property type="term" value="P:isoflavonoid biosynthetic process"/>
    <property type="evidence" value="ECO:0007669"/>
    <property type="project" value="UniProtKB-ARBA"/>
</dbReference>
<feature type="domain" description="O-methyltransferase dimerisation" evidence="6">
    <location>
        <begin position="28"/>
        <end position="107"/>
    </location>
</feature>
<dbReference type="InterPro" id="IPR036390">
    <property type="entry name" value="WH_DNA-bd_sf"/>
</dbReference>
<evidence type="ECO:0008006" key="8">
    <source>
        <dbReference type="Google" id="ProtNLM"/>
    </source>
</evidence>
<dbReference type="AlphaFoldDB" id="A0A059DH85"/>
<dbReference type="InterPro" id="IPR036388">
    <property type="entry name" value="WH-like_DNA-bd_sf"/>
</dbReference>
<keyword evidence="2" id="KW-0808">Transferase</keyword>
<dbReference type="SUPFAM" id="SSF53335">
    <property type="entry name" value="S-adenosyl-L-methionine-dependent methyltransferases"/>
    <property type="match status" value="1"/>
</dbReference>
<name>A0A059DH85_EUCGR</name>
<dbReference type="Gene3D" id="3.40.50.150">
    <property type="entry name" value="Vaccinia Virus protein VP39"/>
    <property type="match status" value="1"/>
</dbReference>
<evidence type="ECO:0000259" key="6">
    <source>
        <dbReference type="Pfam" id="PF08100"/>
    </source>
</evidence>
<dbReference type="GO" id="GO:0046983">
    <property type="term" value="F:protein dimerization activity"/>
    <property type="evidence" value="ECO:0007669"/>
    <property type="project" value="InterPro"/>
</dbReference>
<evidence type="ECO:0000313" key="7">
    <source>
        <dbReference type="EMBL" id="KCW89580.1"/>
    </source>
</evidence>
<dbReference type="Pfam" id="PF08100">
    <property type="entry name" value="Dimerisation"/>
    <property type="match status" value="1"/>
</dbReference>
<evidence type="ECO:0000256" key="3">
    <source>
        <dbReference type="ARBA" id="ARBA00022691"/>
    </source>
</evidence>
<dbReference type="PROSITE" id="PS51683">
    <property type="entry name" value="SAM_OMT_II"/>
    <property type="match status" value="1"/>
</dbReference>
<gene>
    <name evidence="7" type="ORF">EUGRSUZ_A01863</name>
</gene>
<dbReference type="PANTHER" id="PTHR11746">
    <property type="entry name" value="O-METHYLTRANSFERASE"/>
    <property type="match status" value="1"/>
</dbReference>
<dbReference type="GO" id="GO:0008171">
    <property type="term" value="F:O-methyltransferase activity"/>
    <property type="evidence" value="ECO:0000318"/>
    <property type="project" value="GO_Central"/>
</dbReference>
<organism evidence="7">
    <name type="scientific">Eucalyptus grandis</name>
    <name type="common">Flooded gum</name>
    <dbReference type="NCBI Taxonomy" id="71139"/>
    <lineage>
        <taxon>Eukaryota</taxon>
        <taxon>Viridiplantae</taxon>
        <taxon>Streptophyta</taxon>
        <taxon>Embryophyta</taxon>
        <taxon>Tracheophyta</taxon>
        <taxon>Spermatophyta</taxon>
        <taxon>Magnoliopsida</taxon>
        <taxon>eudicotyledons</taxon>
        <taxon>Gunneridae</taxon>
        <taxon>Pentapetalae</taxon>
        <taxon>rosids</taxon>
        <taxon>malvids</taxon>
        <taxon>Myrtales</taxon>
        <taxon>Myrtaceae</taxon>
        <taxon>Myrtoideae</taxon>
        <taxon>Eucalypteae</taxon>
        <taxon>Eucalyptus</taxon>
    </lineage>
</organism>
<dbReference type="STRING" id="71139.A0A059DH85"/>
<dbReference type="InterPro" id="IPR016461">
    <property type="entry name" value="COMT-like"/>
</dbReference>
<dbReference type="CDD" id="cd02440">
    <property type="entry name" value="AdoMet_MTases"/>
    <property type="match status" value="1"/>
</dbReference>
<dbReference type="PIRSF" id="PIRSF005739">
    <property type="entry name" value="O-mtase"/>
    <property type="match status" value="1"/>
</dbReference>
<dbReference type="FunFam" id="3.40.50.150:FF:000057">
    <property type="entry name" value="O-methyltransferase ZRP4"/>
    <property type="match status" value="1"/>
</dbReference>
<evidence type="ECO:0000259" key="5">
    <source>
        <dbReference type="Pfam" id="PF00891"/>
    </source>
</evidence>
<proteinExistence type="predicted"/>
<dbReference type="FunFam" id="1.10.10.10:FF:000213">
    <property type="entry name" value="Coniferyl alcohol 9-O-methyltransferase"/>
    <property type="match status" value="1"/>
</dbReference>
<sequence>MDCPTGEHTGELLKAQAHVWNSVFNLTGMFLKCAVQLNIPDAIHKHGQPMTVSELVAALQIQPTKSGCVHRLMRVLVHSGFFEERRLEPSDQIGYALNHASELLVKDSPFNSAAMVLAMLDPSVMKAYDCLSAWFLNNDRTTFETAYGMKVWEYTAQDPKFNQLFNDAMASDSRLLATVVINECAGVFEDINSLVDVGGGTGLMAKAIADAFTLECTVFDLPHVVADLPGSNNMKYVGGDMFKGIPPADAIILKMVLHDWNDEDCIKILKQCKSAISSTKDKVGKVIIVETVMKNHDNAKDEKFMELELAVDIAMMMAHASRERTEKEWAELFFDAGFGGYKMYPVLGFRSLIEVYP</sequence>
<evidence type="ECO:0000256" key="2">
    <source>
        <dbReference type="ARBA" id="ARBA00022679"/>
    </source>
</evidence>
<keyword evidence="1" id="KW-0489">Methyltransferase</keyword>
<accession>A0A059DH85</accession>
<dbReference type="Gramene" id="KCW89580">
    <property type="protein sequence ID" value="KCW89580"/>
    <property type="gene ID" value="EUGRSUZ_A01863"/>
</dbReference>
<protein>
    <recommendedName>
        <fullName evidence="8">O-methyltransferase domain-containing protein</fullName>
    </recommendedName>
</protein>
<dbReference type="GO" id="GO:0008757">
    <property type="term" value="F:S-adenosylmethionine-dependent methyltransferase activity"/>
    <property type="evidence" value="ECO:0000318"/>
    <property type="project" value="GO_Central"/>
</dbReference>
<dbReference type="InterPro" id="IPR012967">
    <property type="entry name" value="COMT_dimerisation"/>
</dbReference>
<feature type="active site" description="Proton acceptor" evidence="4">
    <location>
        <position position="258"/>
    </location>
</feature>
<dbReference type="OMA" id="MAHASRE"/>
<dbReference type="SUPFAM" id="SSF46785">
    <property type="entry name" value="Winged helix' DNA-binding domain"/>
    <property type="match status" value="1"/>
</dbReference>
<evidence type="ECO:0000256" key="4">
    <source>
        <dbReference type="PIRSR" id="PIRSR005739-1"/>
    </source>
</evidence>
<dbReference type="InParanoid" id="A0A059DH85"/>
<keyword evidence="3" id="KW-0949">S-adenosyl-L-methionine</keyword>
<dbReference type="InterPro" id="IPR001077">
    <property type="entry name" value="COMT_C"/>
</dbReference>
<evidence type="ECO:0000256" key="1">
    <source>
        <dbReference type="ARBA" id="ARBA00022603"/>
    </source>
</evidence>
<dbReference type="GO" id="GO:0032259">
    <property type="term" value="P:methylation"/>
    <property type="evidence" value="ECO:0000318"/>
    <property type="project" value="GO_Central"/>
</dbReference>
<feature type="domain" description="O-methyltransferase C-terminal" evidence="5">
    <location>
        <begin position="130"/>
        <end position="338"/>
    </location>
</feature>
<dbReference type="KEGG" id="egr:104441017"/>
<dbReference type="eggNOG" id="KOG3178">
    <property type="taxonomic scope" value="Eukaryota"/>
</dbReference>
<reference evidence="7" key="1">
    <citation type="submission" date="2013-07" db="EMBL/GenBank/DDBJ databases">
        <title>The genome of Eucalyptus grandis.</title>
        <authorList>
            <person name="Schmutz J."/>
            <person name="Hayes R."/>
            <person name="Myburg A."/>
            <person name="Tuskan G."/>
            <person name="Grattapaglia D."/>
            <person name="Rokhsar D.S."/>
        </authorList>
    </citation>
    <scope>NUCLEOTIDE SEQUENCE</scope>
    <source>
        <tissue evidence="7">Leaf extractions</tissue>
    </source>
</reference>
<dbReference type="OrthoDB" id="816206at2759"/>